<protein>
    <recommendedName>
        <fullName evidence="8">Major facilitator superfamily (MFS) profile domain-containing protein</fullName>
    </recommendedName>
</protein>
<feature type="transmembrane region" description="Helical" evidence="5">
    <location>
        <begin position="304"/>
        <end position="327"/>
    </location>
</feature>
<sequence length="486" mass="53150">MTETTVEHSQHLSTWRYNSPYVQTIIVGIVLFCCPGTYLAMTGLGAGGLRADETSTADRANIIAYCMFGASGLFSGSLINEIGPRYTLMIGAVGYSIYAGSLWYLDSGDGKWFTLFGGFCLGCTSGLLWGTQGYITTTYPNEKEKGKYIATSWILNATGSLVGAAIVLGVTINDHSSSGVPHSIYITFICLECCGILIASLLMDPAKVSRNDGRKIADFKPLPWRQEILSLSKTILEPKMTLLTLAIFSSELYLSMTGSFNAFYFNARTRALANFVYWIFQILAALLIAYVCDASWIGNRRRRALIAGSLVGTVICGTFIAMLVFLSRNHNRVDRSSTSPGVDWTDGTTFAGPFVIYIFFGACYPLFQNYHHWLYSTFSNEPHVLARYSGYFKGFQAWGTATAFGIDSHLTPFITEAAAFFSLMVAGLSLSMTSSYLHTTNTNYGTEVGVVVPEIFEKTYELQAVLGQDGMVEGAGTVTEVVAEKQ</sequence>
<gene>
    <name evidence="6" type="ORF">B7463_g2145</name>
</gene>
<feature type="transmembrane region" description="Helical" evidence="5">
    <location>
        <begin position="184"/>
        <end position="203"/>
    </location>
</feature>
<evidence type="ECO:0000256" key="1">
    <source>
        <dbReference type="ARBA" id="ARBA00004141"/>
    </source>
</evidence>
<name>A0A3E2HM88_SCYLI</name>
<dbReference type="Pfam" id="PF07690">
    <property type="entry name" value="MFS_1"/>
    <property type="match status" value="1"/>
</dbReference>
<dbReference type="Gene3D" id="1.20.1250.20">
    <property type="entry name" value="MFS general substrate transporter like domains"/>
    <property type="match status" value="1"/>
</dbReference>
<dbReference type="InterPro" id="IPR036259">
    <property type="entry name" value="MFS_trans_sf"/>
</dbReference>
<dbReference type="SUPFAM" id="SSF103473">
    <property type="entry name" value="MFS general substrate transporter"/>
    <property type="match status" value="1"/>
</dbReference>
<feature type="transmembrane region" description="Helical" evidence="5">
    <location>
        <begin position="111"/>
        <end position="129"/>
    </location>
</feature>
<keyword evidence="3 5" id="KW-1133">Transmembrane helix</keyword>
<dbReference type="Proteomes" id="UP000258309">
    <property type="component" value="Unassembled WGS sequence"/>
</dbReference>
<feature type="transmembrane region" description="Helical" evidence="5">
    <location>
        <begin position="150"/>
        <end position="172"/>
    </location>
</feature>
<feature type="non-terminal residue" evidence="6">
    <location>
        <position position="486"/>
    </location>
</feature>
<evidence type="ECO:0000256" key="5">
    <source>
        <dbReference type="SAM" id="Phobius"/>
    </source>
</evidence>
<feature type="transmembrane region" description="Helical" evidence="5">
    <location>
        <begin position="21"/>
        <end position="40"/>
    </location>
</feature>
<feature type="non-terminal residue" evidence="6">
    <location>
        <position position="1"/>
    </location>
</feature>
<feature type="transmembrane region" description="Helical" evidence="5">
    <location>
        <begin position="242"/>
        <end position="265"/>
    </location>
</feature>
<evidence type="ECO:0000313" key="6">
    <source>
        <dbReference type="EMBL" id="RFU34151.1"/>
    </source>
</evidence>
<feature type="transmembrane region" description="Helical" evidence="5">
    <location>
        <begin position="271"/>
        <end position="292"/>
    </location>
</feature>
<dbReference type="GO" id="GO:0016020">
    <property type="term" value="C:membrane"/>
    <property type="evidence" value="ECO:0007669"/>
    <property type="project" value="UniProtKB-SubCell"/>
</dbReference>
<comment type="subcellular location">
    <subcellularLocation>
        <location evidence="1">Membrane</location>
        <topology evidence="1">Multi-pass membrane protein</topology>
    </subcellularLocation>
</comment>
<dbReference type="PANTHER" id="PTHR23294:SF59">
    <property type="entry name" value="UNC93-LIKE PROTEIN C922.05C"/>
    <property type="match status" value="1"/>
</dbReference>
<feature type="transmembrane region" description="Helical" evidence="5">
    <location>
        <begin position="86"/>
        <end position="105"/>
    </location>
</feature>
<keyword evidence="7" id="KW-1185">Reference proteome</keyword>
<dbReference type="GO" id="GO:0022857">
    <property type="term" value="F:transmembrane transporter activity"/>
    <property type="evidence" value="ECO:0007669"/>
    <property type="project" value="InterPro"/>
</dbReference>
<dbReference type="InterPro" id="IPR011701">
    <property type="entry name" value="MFS"/>
</dbReference>
<dbReference type="EMBL" id="NCSJ02000024">
    <property type="protein sequence ID" value="RFU34151.1"/>
    <property type="molecule type" value="Genomic_DNA"/>
</dbReference>
<evidence type="ECO:0000256" key="3">
    <source>
        <dbReference type="ARBA" id="ARBA00022989"/>
    </source>
</evidence>
<dbReference type="PANTHER" id="PTHR23294">
    <property type="entry name" value="ET TRANSLATION PRODUCT-RELATED"/>
    <property type="match status" value="1"/>
</dbReference>
<feature type="transmembrane region" description="Helical" evidence="5">
    <location>
        <begin position="347"/>
        <end position="367"/>
    </location>
</feature>
<reference evidence="6 7" key="1">
    <citation type="submission" date="2018-05" db="EMBL/GenBank/DDBJ databases">
        <title>Draft genome sequence of Scytalidium lignicola DSM 105466, a ubiquitous saprotrophic fungus.</title>
        <authorList>
            <person name="Buettner E."/>
            <person name="Gebauer A.M."/>
            <person name="Hofrichter M."/>
            <person name="Liers C."/>
            <person name="Kellner H."/>
        </authorList>
    </citation>
    <scope>NUCLEOTIDE SEQUENCE [LARGE SCALE GENOMIC DNA]</scope>
    <source>
        <strain evidence="6 7">DSM 105466</strain>
    </source>
</reference>
<dbReference type="OrthoDB" id="196103at2759"/>
<keyword evidence="2 5" id="KW-0812">Transmembrane</keyword>
<feature type="transmembrane region" description="Helical" evidence="5">
    <location>
        <begin position="60"/>
        <end position="79"/>
    </location>
</feature>
<accession>A0A3E2HM88</accession>
<comment type="caution">
    <text evidence="6">The sequence shown here is derived from an EMBL/GenBank/DDBJ whole genome shotgun (WGS) entry which is preliminary data.</text>
</comment>
<dbReference type="AlphaFoldDB" id="A0A3E2HM88"/>
<evidence type="ECO:0000256" key="4">
    <source>
        <dbReference type="ARBA" id="ARBA00023136"/>
    </source>
</evidence>
<evidence type="ECO:0008006" key="8">
    <source>
        <dbReference type="Google" id="ProtNLM"/>
    </source>
</evidence>
<evidence type="ECO:0000313" key="7">
    <source>
        <dbReference type="Proteomes" id="UP000258309"/>
    </source>
</evidence>
<dbReference type="InterPro" id="IPR051617">
    <property type="entry name" value="UNC-93-like_regulator"/>
</dbReference>
<keyword evidence="4 5" id="KW-0472">Membrane</keyword>
<proteinExistence type="predicted"/>
<evidence type="ECO:0000256" key="2">
    <source>
        <dbReference type="ARBA" id="ARBA00022692"/>
    </source>
</evidence>
<organism evidence="6 7">
    <name type="scientific">Scytalidium lignicola</name>
    <name type="common">Hyphomycete</name>
    <dbReference type="NCBI Taxonomy" id="5539"/>
    <lineage>
        <taxon>Eukaryota</taxon>
        <taxon>Fungi</taxon>
        <taxon>Dikarya</taxon>
        <taxon>Ascomycota</taxon>
        <taxon>Pezizomycotina</taxon>
        <taxon>Leotiomycetes</taxon>
        <taxon>Leotiomycetes incertae sedis</taxon>
        <taxon>Scytalidium</taxon>
    </lineage>
</organism>
<dbReference type="OMA" id="YSGYFKG"/>